<reference evidence="1 2" key="1">
    <citation type="journal article" date="2022" name="Genome Biol. Evol.">
        <title>The Spruce Budworm Genome: Reconstructing the Evolutionary History of Antifreeze Proteins.</title>
        <authorList>
            <person name="Beliveau C."/>
            <person name="Gagne P."/>
            <person name="Picq S."/>
            <person name="Vernygora O."/>
            <person name="Keeling C.I."/>
            <person name="Pinkney K."/>
            <person name="Doucet D."/>
            <person name="Wen F."/>
            <person name="Johnston J.S."/>
            <person name="Maaroufi H."/>
            <person name="Boyle B."/>
            <person name="Laroche J."/>
            <person name="Dewar K."/>
            <person name="Juretic N."/>
            <person name="Blackburn G."/>
            <person name="Nisole A."/>
            <person name="Brunet B."/>
            <person name="Brandao M."/>
            <person name="Lumley L."/>
            <person name="Duan J."/>
            <person name="Quan G."/>
            <person name="Lucarotti C.J."/>
            <person name="Roe A.D."/>
            <person name="Sperling F.A.H."/>
            <person name="Levesque R.C."/>
            <person name="Cusson M."/>
        </authorList>
    </citation>
    <scope>NUCLEOTIDE SEQUENCE [LARGE SCALE GENOMIC DNA]</scope>
    <source>
        <strain evidence="1">Glfc:IPQL:Cfum</strain>
    </source>
</reference>
<name>A0ACC0JWU4_CHOFU</name>
<dbReference type="Proteomes" id="UP001064048">
    <property type="component" value="Chromosome 12"/>
</dbReference>
<keyword evidence="2" id="KW-1185">Reference proteome</keyword>
<proteinExistence type="predicted"/>
<dbReference type="EMBL" id="CM046112">
    <property type="protein sequence ID" value="KAI8428696.1"/>
    <property type="molecule type" value="Genomic_DNA"/>
</dbReference>
<organism evidence="1 2">
    <name type="scientific">Choristoneura fumiferana</name>
    <name type="common">Spruce budworm moth</name>
    <name type="synonym">Archips fumiferana</name>
    <dbReference type="NCBI Taxonomy" id="7141"/>
    <lineage>
        <taxon>Eukaryota</taxon>
        <taxon>Metazoa</taxon>
        <taxon>Ecdysozoa</taxon>
        <taxon>Arthropoda</taxon>
        <taxon>Hexapoda</taxon>
        <taxon>Insecta</taxon>
        <taxon>Pterygota</taxon>
        <taxon>Neoptera</taxon>
        <taxon>Endopterygota</taxon>
        <taxon>Lepidoptera</taxon>
        <taxon>Glossata</taxon>
        <taxon>Ditrysia</taxon>
        <taxon>Tortricoidea</taxon>
        <taxon>Tortricidae</taxon>
        <taxon>Tortricinae</taxon>
        <taxon>Choristoneura</taxon>
    </lineage>
</organism>
<gene>
    <name evidence="1" type="ORF">MSG28_007406</name>
</gene>
<comment type="caution">
    <text evidence="1">The sequence shown here is derived from an EMBL/GenBank/DDBJ whole genome shotgun (WGS) entry which is preliminary data.</text>
</comment>
<evidence type="ECO:0000313" key="2">
    <source>
        <dbReference type="Proteomes" id="UP001064048"/>
    </source>
</evidence>
<evidence type="ECO:0000313" key="1">
    <source>
        <dbReference type="EMBL" id="KAI8428696.1"/>
    </source>
</evidence>
<accession>A0ACC0JWU4</accession>
<protein>
    <submittedName>
        <fullName evidence="1">Uncharacterized protein</fullName>
    </submittedName>
</protein>
<sequence>MNGISTVAKLVVEEGIPKDEPEVIKRSSFRQKLAQIRSNITVEPIIACYIMSNVFSGLAVQNLNLEKACRVNLGYSDEVCSALNRRETENYTMEEAEVQKLTASVQAWKNIVQTAFPCILVLFVGSWSDKTGKRKACILLPIVGEVLCCTSFILNTYFFYELPLEITALSDLFPSLTGGWITVCVGVFSYIGDITTKEMRTFRVGVANLCMSLGIPLGMSLSGILLQQIGYYGIFCISNCLYFTSLIYGYIRLKDPVMSDERQKVTPVGCCGWIKSFFDARHVRETLTVAFCNGTRRRRLRVSLLIVVVCVIFGPLHGEMNVLYLFMRFRFNWNEVQFSMFCTYSIITNLVGKNTMLNWSEVQFSMFCTYIIITNLVGKNTMLNWNEVQFSMFCTYSIITNLVGTLFSISIFSSFMKLDDTIVGSISCASKILASFIFAFATTTTEIYLAPLVEIFNGTSFIAMRSIASKLVTSEELGKVNSLFGLAEAMTPLVYGPLYSRVYMATLSFLPGAVFLLGAAMTVPAMAIFGQFRELVQERQSSVNITKWMYFEQKEDKRLAEAENANKEV</sequence>